<dbReference type="InterPro" id="IPR050281">
    <property type="entry name" value="Flavin_monoamine_oxidase"/>
</dbReference>
<dbReference type="PANTHER" id="PTHR10742:SF410">
    <property type="entry name" value="LYSINE-SPECIFIC HISTONE DEMETHYLASE 2"/>
    <property type="match status" value="1"/>
</dbReference>
<dbReference type="InterPro" id="IPR002937">
    <property type="entry name" value="Amino_oxidase"/>
</dbReference>
<proteinExistence type="predicted"/>
<protein>
    <submittedName>
        <fullName evidence="2">Flavin containing amine oxidoreductase family protein</fullName>
    </submittedName>
</protein>
<sequence>MAGLGAARALADAGWPVRLIEARDRVGGRVNTVRDWDVPLEMGASWIHGTTANPLVELAGQVEARLAPTDYDTPAKLAVAPRLEPISYDDDTWRRLVAQARRDVDDGSLAAALDAQAPVTTCPTGSAPSWPTTSTP</sequence>
<dbReference type="EMBL" id="JAOL01000120">
    <property type="protein sequence ID" value="EUA89573.1"/>
    <property type="molecule type" value="Genomic_DNA"/>
</dbReference>
<accession>A0ABP3AE19</accession>
<evidence type="ECO:0000259" key="1">
    <source>
        <dbReference type="Pfam" id="PF01593"/>
    </source>
</evidence>
<dbReference type="Gene3D" id="3.50.50.60">
    <property type="entry name" value="FAD/NAD(P)-binding domain"/>
    <property type="match status" value="1"/>
</dbReference>
<evidence type="ECO:0000313" key="3">
    <source>
        <dbReference type="Proteomes" id="UP000020681"/>
    </source>
</evidence>
<feature type="domain" description="Amine oxidase" evidence="1">
    <location>
        <begin position="1"/>
        <end position="69"/>
    </location>
</feature>
<dbReference type="Pfam" id="PF01593">
    <property type="entry name" value="Amino_oxidase"/>
    <property type="match status" value="1"/>
</dbReference>
<dbReference type="InterPro" id="IPR036188">
    <property type="entry name" value="FAD/NAD-bd_sf"/>
</dbReference>
<name>A0ABP3AE19_MYCUL</name>
<evidence type="ECO:0000313" key="2">
    <source>
        <dbReference type="EMBL" id="EUA89573.1"/>
    </source>
</evidence>
<comment type="caution">
    <text evidence="2">The sequence shown here is derived from an EMBL/GenBank/DDBJ whole genome shotgun (WGS) entry which is preliminary data.</text>
</comment>
<dbReference type="Proteomes" id="UP000020681">
    <property type="component" value="Unassembled WGS sequence"/>
</dbReference>
<organism evidence="2 3">
    <name type="scientific">Mycobacterium ulcerans str. Harvey</name>
    <dbReference type="NCBI Taxonomy" id="1299332"/>
    <lineage>
        <taxon>Bacteria</taxon>
        <taxon>Bacillati</taxon>
        <taxon>Actinomycetota</taxon>
        <taxon>Actinomycetes</taxon>
        <taxon>Mycobacteriales</taxon>
        <taxon>Mycobacteriaceae</taxon>
        <taxon>Mycobacterium</taxon>
        <taxon>Mycobacterium ulcerans group</taxon>
    </lineage>
</organism>
<dbReference type="PANTHER" id="PTHR10742">
    <property type="entry name" value="FLAVIN MONOAMINE OXIDASE"/>
    <property type="match status" value="1"/>
</dbReference>
<gene>
    <name evidence="2" type="ORF">I551_3955</name>
</gene>
<reference evidence="2 3" key="1">
    <citation type="submission" date="2014-01" db="EMBL/GenBank/DDBJ databases">
        <authorList>
            <person name="Dobos K."/>
            <person name="Lenaerts A."/>
            <person name="Ordway D."/>
            <person name="DeGroote M.A."/>
            <person name="Parker T."/>
            <person name="Sizemore C."/>
            <person name="Tallon L.J."/>
            <person name="Sadzewicz L.K."/>
            <person name="Sengamalay N."/>
            <person name="Fraser C.M."/>
            <person name="Hine E."/>
            <person name="Shefchek K.A."/>
            <person name="Das S.P."/>
            <person name="Tettelin H."/>
        </authorList>
    </citation>
    <scope>NUCLEOTIDE SEQUENCE [LARGE SCALE GENOMIC DNA]</scope>
    <source>
        <strain evidence="2 3">Harvey</strain>
    </source>
</reference>
<dbReference type="SUPFAM" id="SSF51905">
    <property type="entry name" value="FAD/NAD(P)-binding domain"/>
    <property type="match status" value="1"/>
</dbReference>
<keyword evidence="3" id="KW-1185">Reference proteome</keyword>